<feature type="compositionally biased region" description="Basic residues" evidence="1">
    <location>
        <begin position="398"/>
        <end position="410"/>
    </location>
</feature>
<gene>
    <name evidence="2" type="ORF">PENTCL1PPCAC_3071</name>
</gene>
<evidence type="ECO:0000313" key="3">
    <source>
        <dbReference type="Proteomes" id="UP001432027"/>
    </source>
</evidence>
<protein>
    <submittedName>
        <fullName evidence="2">Uncharacterized protein</fullName>
    </submittedName>
</protein>
<feature type="compositionally biased region" description="Acidic residues" evidence="1">
    <location>
        <begin position="247"/>
        <end position="263"/>
    </location>
</feature>
<sequence>FSGEKMMQTKKNIDNIKKLKQRAFEFSSADKIGAVFQKHIDVLLILNEKGFYSDELSVALKSMDNERKQVEQADTRRSAKIRSLFYEVTDVFKITVELLLKRNQKRDDLIKKEPIDYTSYELNGFSDGNGHGIFPDAGDNGDVPNGANDAVNEDVAEPAGDTDHQAIGDNEAVDAVGDPHFCPNCGWDYAMPYHGEDGIADAGADAQAAHDAACGAEWADDIASHDTFMDDPGTTENANTPALEQVGGEDEDVDVESIDEDESSSPFLLDVKEEEEYEVTREATMQDLDNMRTELCNATWAAGRTVTDPAILYAQLPVKIEQDDGGDHDEAPGTSSGKRSRSSSEEMQPATSAKRSRTSSIDKTTKKKNRRTRGSDNEESDDDDFFPSKKVANEEKKKKPSRGKSVKKQGKGTGKNEKKGKKGKKTSDKS</sequence>
<comment type="caution">
    <text evidence="2">The sequence shown here is derived from an EMBL/GenBank/DDBJ whole genome shotgun (WGS) entry which is preliminary data.</text>
</comment>
<feature type="non-terminal residue" evidence="2">
    <location>
        <position position="1"/>
    </location>
</feature>
<proteinExistence type="predicted"/>
<evidence type="ECO:0000313" key="2">
    <source>
        <dbReference type="EMBL" id="GMS80896.1"/>
    </source>
</evidence>
<keyword evidence="3" id="KW-1185">Reference proteome</keyword>
<reference evidence="2" key="1">
    <citation type="submission" date="2023-10" db="EMBL/GenBank/DDBJ databases">
        <title>Genome assembly of Pristionchus species.</title>
        <authorList>
            <person name="Yoshida K."/>
            <person name="Sommer R.J."/>
        </authorList>
    </citation>
    <scope>NUCLEOTIDE SEQUENCE</scope>
    <source>
        <strain evidence="2">RS0144</strain>
    </source>
</reference>
<name>A0AAV5SC54_9BILA</name>
<dbReference type="EMBL" id="BTSX01000001">
    <property type="protein sequence ID" value="GMS80896.1"/>
    <property type="molecule type" value="Genomic_DNA"/>
</dbReference>
<feature type="region of interest" description="Disordered" evidence="1">
    <location>
        <begin position="319"/>
        <end position="430"/>
    </location>
</feature>
<accession>A0AAV5SC54</accession>
<dbReference type="AlphaFoldDB" id="A0AAV5SC54"/>
<feature type="compositionally biased region" description="Polar residues" evidence="1">
    <location>
        <begin position="345"/>
        <end position="362"/>
    </location>
</feature>
<feature type="region of interest" description="Disordered" evidence="1">
    <location>
        <begin position="225"/>
        <end position="265"/>
    </location>
</feature>
<organism evidence="2 3">
    <name type="scientific">Pristionchus entomophagus</name>
    <dbReference type="NCBI Taxonomy" id="358040"/>
    <lineage>
        <taxon>Eukaryota</taxon>
        <taxon>Metazoa</taxon>
        <taxon>Ecdysozoa</taxon>
        <taxon>Nematoda</taxon>
        <taxon>Chromadorea</taxon>
        <taxon>Rhabditida</taxon>
        <taxon>Rhabditina</taxon>
        <taxon>Diplogasteromorpha</taxon>
        <taxon>Diplogasteroidea</taxon>
        <taxon>Neodiplogasteridae</taxon>
        <taxon>Pristionchus</taxon>
    </lineage>
</organism>
<dbReference type="Proteomes" id="UP001432027">
    <property type="component" value="Unassembled WGS sequence"/>
</dbReference>
<evidence type="ECO:0000256" key="1">
    <source>
        <dbReference type="SAM" id="MobiDB-lite"/>
    </source>
</evidence>